<accession>A0A1G8BKJ9</accession>
<protein>
    <submittedName>
        <fullName evidence="1">Uncharacterized protein</fullName>
    </submittedName>
</protein>
<organism evidence="1 2">
    <name type="scientific">Chitinophaga filiformis</name>
    <name type="common">Myxococcus filiformis</name>
    <name type="synonym">Flexibacter filiformis</name>
    <dbReference type="NCBI Taxonomy" id="104663"/>
    <lineage>
        <taxon>Bacteria</taxon>
        <taxon>Pseudomonadati</taxon>
        <taxon>Bacteroidota</taxon>
        <taxon>Chitinophagia</taxon>
        <taxon>Chitinophagales</taxon>
        <taxon>Chitinophagaceae</taxon>
        <taxon>Chitinophaga</taxon>
    </lineage>
</organism>
<dbReference type="EMBL" id="FNBN01000011">
    <property type="protein sequence ID" value="SDH33110.1"/>
    <property type="molecule type" value="Genomic_DNA"/>
</dbReference>
<proteinExistence type="predicted"/>
<name>A0A1G8BKJ9_CHIFI</name>
<reference evidence="2" key="1">
    <citation type="submission" date="2016-10" db="EMBL/GenBank/DDBJ databases">
        <authorList>
            <person name="Varghese N."/>
            <person name="Submissions S."/>
        </authorList>
    </citation>
    <scope>NUCLEOTIDE SEQUENCE [LARGE SCALE GENOMIC DNA]</scope>
    <source>
        <strain evidence="2">DSM 527</strain>
    </source>
</reference>
<evidence type="ECO:0000313" key="1">
    <source>
        <dbReference type="EMBL" id="SDH33110.1"/>
    </source>
</evidence>
<sequence length="69" mass="7867">MLDVLVPFQYGKWTSTNQLNIIANKLSDTAAVMVKVKPFLYFYSNNQFKLPENASFHSTHLIECGMIPT</sequence>
<dbReference type="AlphaFoldDB" id="A0A1G8BKJ9"/>
<evidence type="ECO:0000313" key="2">
    <source>
        <dbReference type="Proteomes" id="UP000199045"/>
    </source>
</evidence>
<dbReference type="Proteomes" id="UP000199045">
    <property type="component" value="Unassembled WGS sequence"/>
</dbReference>
<gene>
    <name evidence="1" type="ORF">SAMN04488121_11159</name>
</gene>